<keyword evidence="5" id="KW-0812">Transmembrane</keyword>
<dbReference type="PANTHER" id="PTHR35936">
    <property type="entry name" value="MEMBRANE-BOUND LYTIC MUREIN TRANSGLYCOSYLASE F"/>
    <property type="match status" value="1"/>
</dbReference>
<dbReference type="GO" id="GO:0016020">
    <property type="term" value="C:membrane"/>
    <property type="evidence" value="ECO:0007669"/>
    <property type="project" value="InterPro"/>
</dbReference>
<keyword evidence="5" id="KW-0472">Membrane</keyword>
<dbReference type="SMART" id="SM00062">
    <property type="entry name" value="PBPb"/>
    <property type="match status" value="1"/>
</dbReference>
<evidence type="ECO:0000256" key="5">
    <source>
        <dbReference type="SAM" id="Phobius"/>
    </source>
</evidence>
<evidence type="ECO:0000256" key="2">
    <source>
        <dbReference type="ARBA" id="ARBA00010333"/>
    </source>
</evidence>
<dbReference type="SUPFAM" id="SSF53850">
    <property type="entry name" value="Periplasmic binding protein-like II"/>
    <property type="match status" value="1"/>
</dbReference>
<evidence type="ECO:0000259" key="6">
    <source>
        <dbReference type="SMART" id="SM00062"/>
    </source>
</evidence>
<dbReference type="InterPro" id="IPR018313">
    <property type="entry name" value="SBP_3_CS"/>
</dbReference>
<comment type="similarity">
    <text evidence="2 4">Belongs to the bacterial solute-binding protein 3 family.</text>
</comment>
<dbReference type="EMBL" id="CADCUV010000121">
    <property type="protein sequence ID" value="CAA9422827.1"/>
    <property type="molecule type" value="Genomic_DNA"/>
</dbReference>
<dbReference type="Gene3D" id="3.40.190.10">
    <property type="entry name" value="Periplasmic binding protein-like II"/>
    <property type="match status" value="2"/>
</dbReference>
<dbReference type="Pfam" id="PF00497">
    <property type="entry name" value="SBP_bac_3"/>
    <property type="match status" value="1"/>
</dbReference>
<evidence type="ECO:0000313" key="8">
    <source>
        <dbReference type="EMBL" id="CAA9422827.1"/>
    </source>
</evidence>
<evidence type="ECO:0000256" key="3">
    <source>
        <dbReference type="ARBA" id="ARBA00022729"/>
    </source>
</evidence>
<keyword evidence="5" id="KW-1133">Transmembrane helix</keyword>
<proteinExistence type="inferred from homology"/>
<dbReference type="SMART" id="SM00079">
    <property type="entry name" value="PBPe"/>
    <property type="match status" value="1"/>
</dbReference>
<dbReference type="GO" id="GO:0030313">
    <property type="term" value="C:cell envelope"/>
    <property type="evidence" value="ECO:0007669"/>
    <property type="project" value="UniProtKB-SubCell"/>
</dbReference>
<evidence type="ECO:0000259" key="7">
    <source>
        <dbReference type="SMART" id="SM00079"/>
    </source>
</evidence>
<accession>A0A6J4PSK9</accession>
<gene>
    <name evidence="8" type="ORF">AVDCRST_MAG22-2700</name>
</gene>
<dbReference type="CDD" id="cd13624">
    <property type="entry name" value="PBP2_Arg_Lys_His"/>
    <property type="match status" value="1"/>
</dbReference>
<dbReference type="InterPro" id="IPR001320">
    <property type="entry name" value="Iontro_rcpt_C"/>
</dbReference>
<comment type="subcellular location">
    <subcellularLocation>
        <location evidence="1">Cell envelope</location>
    </subcellularLocation>
</comment>
<feature type="domain" description="Ionotropic glutamate receptor C-terminal" evidence="7">
    <location>
        <begin position="77"/>
        <end position="297"/>
    </location>
</feature>
<sequence>MGAGPTLDQDTSRNYIGFLETTVRGPAGVPSDTEKGVSMAKGLFGRVLPLFVLAAVMMATLVACGGGGGGGGGSEEDVNVASDIAYPPFEFERDGEPVGFDIDLMDEIGKRAGFTPEYQNVTFDGIIGGLANNQYDAVISAMTITEERAQRVDFSDPYFNADQSLLVPSDSDIGSVGEIGDATVGVQIGTTGEIKANEFEERGDITGEIRTFDTIEDAFAALDNGQIDTIINDLPVSQDEVNSSDGELEIVEVIATGEQYGIAFPKDSDLRADVNKALQEIKDDGTYEEIYKKWIGRAPDEIPE</sequence>
<dbReference type="PANTHER" id="PTHR35936:SF17">
    <property type="entry name" value="ARGININE-BINDING EXTRACELLULAR PROTEIN ARTP"/>
    <property type="match status" value="1"/>
</dbReference>
<organism evidence="8">
    <name type="scientific">uncultured Rubrobacteraceae bacterium</name>
    <dbReference type="NCBI Taxonomy" id="349277"/>
    <lineage>
        <taxon>Bacteria</taxon>
        <taxon>Bacillati</taxon>
        <taxon>Actinomycetota</taxon>
        <taxon>Rubrobacteria</taxon>
        <taxon>Rubrobacterales</taxon>
        <taxon>Rubrobacteraceae</taxon>
        <taxon>environmental samples</taxon>
    </lineage>
</organism>
<dbReference type="InterPro" id="IPR001638">
    <property type="entry name" value="Solute-binding_3/MltF_N"/>
</dbReference>
<dbReference type="PROSITE" id="PS01039">
    <property type="entry name" value="SBP_BACTERIAL_3"/>
    <property type="match status" value="1"/>
</dbReference>
<dbReference type="AlphaFoldDB" id="A0A6J4PSK9"/>
<protein>
    <submittedName>
        <fullName evidence="8">Glutamine ABC transporter, substrate-binding protein GlnH</fullName>
    </submittedName>
</protein>
<keyword evidence="3" id="KW-0732">Signal</keyword>
<dbReference type="GO" id="GO:0015276">
    <property type="term" value="F:ligand-gated monoatomic ion channel activity"/>
    <property type="evidence" value="ECO:0007669"/>
    <property type="project" value="InterPro"/>
</dbReference>
<feature type="domain" description="Solute-binding protein family 3/N-terminal" evidence="6">
    <location>
        <begin position="77"/>
        <end position="298"/>
    </location>
</feature>
<feature type="transmembrane region" description="Helical" evidence="5">
    <location>
        <begin position="43"/>
        <end position="63"/>
    </location>
</feature>
<evidence type="ECO:0000256" key="1">
    <source>
        <dbReference type="ARBA" id="ARBA00004196"/>
    </source>
</evidence>
<reference evidence="8" key="1">
    <citation type="submission" date="2020-02" db="EMBL/GenBank/DDBJ databases">
        <authorList>
            <person name="Meier V. D."/>
        </authorList>
    </citation>
    <scope>NUCLEOTIDE SEQUENCE</scope>
    <source>
        <strain evidence="8">AVDCRST_MAG22</strain>
    </source>
</reference>
<evidence type="ECO:0000256" key="4">
    <source>
        <dbReference type="RuleBase" id="RU003744"/>
    </source>
</evidence>
<name>A0A6J4PSK9_9ACTN</name>